<dbReference type="AlphaFoldDB" id="A0A0G4HS69"/>
<feature type="compositionally biased region" description="Basic and acidic residues" evidence="1">
    <location>
        <begin position="74"/>
        <end position="92"/>
    </location>
</feature>
<accession>A0A0G4HS69</accession>
<protein>
    <submittedName>
        <fullName evidence="2">Uncharacterized protein</fullName>
    </submittedName>
</protein>
<feature type="compositionally biased region" description="Low complexity" evidence="1">
    <location>
        <begin position="49"/>
        <end position="73"/>
    </location>
</feature>
<feature type="region of interest" description="Disordered" evidence="1">
    <location>
        <begin position="445"/>
        <end position="477"/>
    </location>
</feature>
<feature type="compositionally biased region" description="Polar residues" evidence="1">
    <location>
        <begin position="113"/>
        <end position="129"/>
    </location>
</feature>
<proteinExistence type="predicted"/>
<gene>
    <name evidence="2" type="ORF">Cvel_8249</name>
</gene>
<evidence type="ECO:0000313" key="2">
    <source>
        <dbReference type="EMBL" id="CEM47240.1"/>
    </source>
</evidence>
<feature type="compositionally biased region" description="Basic and acidic residues" evidence="1">
    <location>
        <begin position="23"/>
        <end position="45"/>
    </location>
</feature>
<organism evidence="2">
    <name type="scientific">Chromera velia CCMP2878</name>
    <dbReference type="NCBI Taxonomy" id="1169474"/>
    <lineage>
        <taxon>Eukaryota</taxon>
        <taxon>Sar</taxon>
        <taxon>Alveolata</taxon>
        <taxon>Colpodellida</taxon>
        <taxon>Chromeraceae</taxon>
        <taxon>Chromera</taxon>
    </lineage>
</organism>
<dbReference type="VEuPathDB" id="CryptoDB:Cvel_8249"/>
<feature type="compositionally biased region" description="Basic and acidic residues" evidence="1">
    <location>
        <begin position="390"/>
        <end position="400"/>
    </location>
</feature>
<feature type="region of interest" description="Disordered" evidence="1">
    <location>
        <begin position="370"/>
        <end position="400"/>
    </location>
</feature>
<evidence type="ECO:0000256" key="1">
    <source>
        <dbReference type="SAM" id="MobiDB-lite"/>
    </source>
</evidence>
<sequence>MIIEDISDSETSSLKPPRLRPKPITEHKNNKRHDEQQKKDMESVRGHNTAPLSSPLTTSTHSSTSGAKSSSASSERRDSPAYDPHTEKEVKPTSRSNSLLSLVPFSDCHGGEAQSQPRQGTSKEGQSAATVPVEGVKDVPPGQSDAPEESFLSFPRATDEELAELEARVCSTKSFLTFVRGCGDDSIRLGTFLCSENFRILFGSGDSLGQRALILLVLIDGASRGNTKVIQTVGECLDLDLWQKTKFEWNSRDGEHLFVDSLAGLLLLEASDAGSIPVAEAVWEYVKGEFELCGHGSVKKKKDRDFKKLLHECGRGGAGEFRDVLMEDLRDLLKVKVRRAIDLSEERRRKWNKMDSFSFKLRRDLYQCPPVSASESASAQTEVNAQQTGKNEDKRKTEKDIMRDAVARKLLQGGLNIRHRLSGSSLSIGARSRPAFTGCPKVGKELHREEERRPKNMERPGTTVPRAQEEEGGKKATAGQRSVFFDTSPLSVANRTIYLKSRFLNLLRIMYHEEQESGAGEVGLRGYRMRCQTPAYFYSLGLKASPSELMKFLQENPQLEVHATFDRVGPSDAPFLRTVALLLGAVRGDNADLLETVLRESNIDLKILACWDLECFSGKRFTSPVMLGHALLEEPGCIGLQA</sequence>
<dbReference type="EMBL" id="CDMZ01003682">
    <property type="protein sequence ID" value="CEM47240.1"/>
    <property type="molecule type" value="Genomic_DNA"/>
</dbReference>
<feature type="region of interest" description="Disordered" evidence="1">
    <location>
        <begin position="1"/>
        <end position="150"/>
    </location>
</feature>
<feature type="compositionally biased region" description="Basic and acidic residues" evidence="1">
    <location>
        <begin position="445"/>
        <end position="458"/>
    </location>
</feature>
<feature type="compositionally biased region" description="Polar residues" evidence="1">
    <location>
        <begin position="373"/>
        <end position="389"/>
    </location>
</feature>
<name>A0A0G4HS69_9ALVE</name>
<reference evidence="2" key="1">
    <citation type="submission" date="2014-11" db="EMBL/GenBank/DDBJ databases">
        <authorList>
            <person name="Otto D Thomas"/>
            <person name="Naeem Raeece"/>
        </authorList>
    </citation>
    <scope>NUCLEOTIDE SEQUENCE</scope>
</reference>